<keyword evidence="1" id="KW-1133">Transmembrane helix</keyword>
<dbReference type="Proteomes" id="UP000612899">
    <property type="component" value="Unassembled WGS sequence"/>
</dbReference>
<dbReference type="Pfam" id="PF23636">
    <property type="entry name" value="DUF7144"/>
    <property type="match status" value="1"/>
</dbReference>
<evidence type="ECO:0000259" key="2">
    <source>
        <dbReference type="Pfam" id="PF23636"/>
    </source>
</evidence>
<evidence type="ECO:0000313" key="4">
    <source>
        <dbReference type="Proteomes" id="UP000612899"/>
    </source>
</evidence>
<keyword evidence="1" id="KW-0812">Transmembrane</keyword>
<gene>
    <name evidence="3" type="ORF">Rhe02_75040</name>
</gene>
<protein>
    <recommendedName>
        <fullName evidence="2">DUF7144 domain-containing protein</fullName>
    </recommendedName>
</protein>
<evidence type="ECO:0000313" key="3">
    <source>
        <dbReference type="EMBL" id="GIH09437.1"/>
    </source>
</evidence>
<reference evidence="3" key="1">
    <citation type="submission" date="2021-01" db="EMBL/GenBank/DDBJ databases">
        <title>Whole genome shotgun sequence of Rhizocola hellebori NBRC 109834.</title>
        <authorList>
            <person name="Komaki H."/>
            <person name="Tamura T."/>
        </authorList>
    </citation>
    <scope>NUCLEOTIDE SEQUENCE</scope>
    <source>
        <strain evidence="3">NBRC 109834</strain>
    </source>
</reference>
<dbReference type="AlphaFoldDB" id="A0A8J3QG50"/>
<organism evidence="3 4">
    <name type="scientific">Rhizocola hellebori</name>
    <dbReference type="NCBI Taxonomy" id="1392758"/>
    <lineage>
        <taxon>Bacteria</taxon>
        <taxon>Bacillati</taxon>
        <taxon>Actinomycetota</taxon>
        <taxon>Actinomycetes</taxon>
        <taxon>Micromonosporales</taxon>
        <taxon>Micromonosporaceae</taxon>
        <taxon>Rhizocola</taxon>
    </lineage>
</organism>
<keyword evidence="4" id="KW-1185">Reference proteome</keyword>
<proteinExistence type="predicted"/>
<accession>A0A8J3QG50</accession>
<dbReference type="InterPro" id="IPR055568">
    <property type="entry name" value="DUF7144"/>
</dbReference>
<feature type="transmembrane region" description="Helical" evidence="1">
    <location>
        <begin position="83"/>
        <end position="102"/>
    </location>
</feature>
<feature type="transmembrane region" description="Helical" evidence="1">
    <location>
        <begin position="59"/>
        <end position="78"/>
    </location>
</feature>
<comment type="caution">
    <text evidence="3">The sequence shown here is derived from an EMBL/GenBank/DDBJ whole genome shotgun (WGS) entry which is preliminary data.</text>
</comment>
<sequence>MTVTSDTSKAVARSGMVLAAFLMMLAGAFQFFQGISAVVKDDIYLNAPNYIYKFDTTTWGWIHLILGAIVAISGFFLYQGKDWARGVAIVLAGLAALSQFFFIPYYPLWAILIIALDIFIIWAIVKAPAGNNF</sequence>
<feature type="domain" description="DUF7144" evidence="2">
    <location>
        <begin position="16"/>
        <end position="126"/>
    </location>
</feature>
<feature type="transmembrane region" description="Helical" evidence="1">
    <location>
        <begin position="16"/>
        <end position="39"/>
    </location>
</feature>
<evidence type="ECO:0000256" key="1">
    <source>
        <dbReference type="SAM" id="Phobius"/>
    </source>
</evidence>
<feature type="transmembrane region" description="Helical" evidence="1">
    <location>
        <begin position="108"/>
        <end position="125"/>
    </location>
</feature>
<dbReference type="EMBL" id="BONY01000068">
    <property type="protein sequence ID" value="GIH09437.1"/>
    <property type="molecule type" value="Genomic_DNA"/>
</dbReference>
<name>A0A8J3QG50_9ACTN</name>
<keyword evidence="1" id="KW-0472">Membrane</keyword>